<gene>
    <name evidence="16" type="primary">ribD</name>
    <name evidence="16" type="ORF">LWF01_06645</name>
</gene>
<keyword evidence="9 14" id="KW-0521">NADP</keyword>
<evidence type="ECO:0000256" key="13">
    <source>
        <dbReference type="ARBA" id="ARBA00049886"/>
    </source>
</evidence>
<evidence type="ECO:0000256" key="9">
    <source>
        <dbReference type="ARBA" id="ARBA00022857"/>
    </source>
</evidence>
<keyword evidence="11" id="KW-0511">Multifunctional enzyme</keyword>
<comment type="pathway">
    <text evidence="3 14">Cofactor biosynthesis; riboflavin biosynthesis; 5-amino-6-(D-ribitylamino)uracil from GTP: step 3/4.</text>
</comment>
<comment type="function">
    <text evidence="1 14">Converts 2,5-diamino-6-(ribosylamino)-4(3h)-pyrimidinone 5'-phosphate into 5-amino-6-(ribosylamino)-2,4(1h,3h)-pyrimidinedione 5'-phosphate.</text>
</comment>
<comment type="similarity">
    <text evidence="4 14">In the N-terminal section; belongs to the cytidine and deoxycytidylate deaminase family.</text>
</comment>
<reference evidence="16 17" key="1">
    <citation type="submission" date="2023-05" db="EMBL/GenBank/DDBJ databases">
        <title>Lithophilousrod everest ZFBP1038 complete genpme.</title>
        <authorList>
            <person name="Tian M."/>
        </authorList>
    </citation>
    <scope>NUCLEOTIDE SEQUENCE [LARGE SCALE GENOMIC DNA]</scope>
    <source>
        <strain evidence="16 17">ZFBP1038</strain>
    </source>
</reference>
<evidence type="ECO:0000256" key="4">
    <source>
        <dbReference type="ARBA" id="ARBA00005259"/>
    </source>
</evidence>
<evidence type="ECO:0000256" key="5">
    <source>
        <dbReference type="ARBA" id="ARBA00007417"/>
    </source>
</evidence>
<name>A0ABY8QZ13_9MICO</name>
<evidence type="ECO:0000256" key="3">
    <source>
        <dbReference type="ARBA" id="ARBA00004910"/>
    </source>
</evidence>
<dbReference type="InterPro" id="IPR016192">
    <property type="entry name" value="APOBEC/CMP_deaminase_Zn-bd"/>
</dbReference>
<evidence type="ECO:0000313" key="17">
    <source>
        <dbReference type="Proteomes" id="UP001209083"/>
    </source>
</evidence>
<comment type="pathway">
    <text evidence="2 14">Cofactor biosynthesis; riboflavin biosynthesis; 5-amino-6-(D-ribitylamino)uracil from GTP: step 2/4.</text>
</comment>
<keyword evidence="14 16" id="KW-0378">Hydrolase</keyword>
<keyword evidence="7 14" id="KW-0479">Metal-binding</keyword>
<dbReference type="NCBIfam" id="TIGR00326">
    <property type="entry name" value="eubact_ribD"/>
    <property type="match status" value="1"/>
</dbReference>
<dbReference type="PANTHER" id="PTHR38011">
    <property type="entry name" value="DIHYDROFOLATE REDUCTASE FAMILY PROTEIN (AFU_ORTHOLOGUE AFUA_8G06820)"/>
    <property type="match status" value="1"/>
</dbReference>
<dbReference type="InterPro" id="IPR050765">
    <property type="entry name" value="Riboflavin_Biosynth_HTPR"/>
</dbReference>
<dbReference type="InterPro" id="IPR024072">
    <property type="entry name" value="DHFR-like_dom_sf"/>
</dbReference>
<comment type="cofactor">
    <cofactor evidence="14">
        <name>Zn(2+)</name>
        <dbReference type="ChEBI" id="CHEBI:29105"/>
    </cofactor>
    <text evidence="14">Binds 1 zinc ion.</text>
</comment>
<dbReference type="Pfam" id="PF01872">
    <property type="entry name" value="RibD_C"/>
    <property type="match status" value="1"/>
</dbReference>
<evidence type="ECO:0000256" key="10">
    <source>
        <dbReference type="ARBA" id="ARBA00023002"/>
    </source>
</evidence>
<comment type="similarity">
    <text evidence="5 14">In the C-terminal section; belongs to the HTP reductase family.</text>
</comment>
<dbReference type="RefSeq" id="WP_349640253.1">
    <property type="nucleotide sequence ID" value="NZ_CP090958.1"/>
</dbReference>
<feature type="domain" description="CMP/dCMP-type deaminase" evidence="15">
    <location>
        <begin position="2"/>
        <end position="116"/>
    </location>
</feature>
<evidence type="ECO:0000256" key="7">
    <source>
        <dbReference type="ARBA" id="ARBA00022723"/>
    </source>
</evidence>
<dbReference type="PIRSF" id="PIRSF006769">
    <property type="entry name" value="RibD"/>
    <property type="match status" value="1"/>
</dbReference>
<evidence type="ECO:0000259" key="15">
    <source>
        <dbReference type="PROSITE" id="PS51747"/>
    </source>
</evidence>
<comment type="catalytic activity">
    <reaction evidence="13 14">
        <text>2,5-diamino-6-hydroxy-4-(5-phosphoribosylamino)-pyrimidine + H2O + H(+) = 5-amino-6-(5-phospho-D-ribosylamino)uracil + NH4(+)</text>
        <dbReference type="Rhea" id="RHEA:21868"/>
        <dbReference type="ChEBI" id="CHEBI:15377"/>
        <dbReference type="ChEBI" id="CHEBI:15378"/>
        <dbReference type="ChEBI" id="CHEBI:28938"/>
        <dbReference type="ChEBI" id="CHEBI:58453"/>
        <dbReference type="ChEBI" id="CHEBI:58614"/>
        <dbReference type="EC" id="3.5.4.26"/>
    </reaction>
</comment>
<dbReference type="InterPro" id="IPR002734">
    <property type="entry name" value="RibDG_C"/>
</dbReference>
<dbReference type="EMBL" id="CP090958">
    <property type="protein sequence ID" value="WGW13430.1"/>
    <property type="molecule type" value="Genomic_DNA"/>
</dbReference>
<evidence type="ECO:0000256" key="6">
    <source>
        <dbReference type="ARBA" id="ARBA00022619"/>
    </source>
</evidence>
<comment type="catalytic activity">
    <reaction evidence="12 14">
        <text>5-amino-6-(5-phospho-D-ribitylamino)uracil + NADP(+) = 5-amino-6-(5-phospho-D-ribosylamino)uracil + NADPH + H(+)</text>
        <dbReference type="Rhea" id="RHEA:17845"/>
        <dbReference type="ChEBI" id="CHEBI:15378"/>
        <dbReference type="ChEBI" id="CHEBI:57783"/>
        <dbReference type="ChEBI" id="CHEBI:58349"/>
        <dbReference type="ChEBI" id="CHEBI:58421"/>
        <dbReference type="ChEBI" id="CHEBI:58453"/>
        <dbReference type="EC" id="1.1.1.193"/>
    </reaction>
</comment>
<dbReference type="InterPro" id="IPR002125">
    <property type="entry name" value="CMP_dCMP_dom"/>
</dbReference>
<dbReference type="EC" id="3.5.4.26" evidence="14"/>
<accession>A0ABY8QZ13</accession>
<dbReference type="PROSITE" id="PS51747">
    <property type="entry name" value="CYT_DCMP_DEAMINASES_2"/>
    <property type="match status" value="1"/>
</dbReference>
<dbReference type="GO" id="GO:0008835">
    <property type="term" value="F:diaminohydroxyphosphoribosylaminopyrimidine deaminase activity"/>
    <property type="evidence" value="ECO:0007669"/>
    <property type="project" value="UniProtKB-EC"/>
</dbReference>
<evidence type="ECO:0000256" key="2">
    <source>
        <dbReference type="ARBA" id="ARBA00004882"/>
    </source>
</evidence>
<sequence>MTTDAAAMTRAIELSLLGANGCAPNPRVGAVILDPHGDIVGEGWHERPGEPHAEVHALRAAGDRARGGTAIVTLEPCNHHGRTPPCSATLLEAGIARVVYAVADPTSDAQGGGASLAGNGIDISSGMHERAARAANQEWLTAVARRRVHLTYKAAMTIDGRIAAEDGTSQWISSASSRADVHRLRGQADVVIAGRGSVLLDGARLTARDAAGRLLDHQPLRVVVDSQGRTPPDAPVRNDDAPTLIATTAEFGAGDDGRVDLESLSRVLFDRGHRGALLEGGATLGSAFLRAGLVDRLILYVAPLMLGSGTSVINDLGLHTLADATRWQLDDTTILGGDVRLSYTLEDK</sequence>
<dbReference type="SUPFAM" id="SSF53597">
    <property type="entry name" value="Dihydrofolate reductase-like"/>
    <property type="match status" value="1"/>
</dbReference>
<evidence type="ECO:0000256" key="8">
    <source>
        <dbReference type="ARBA" id="ARBA00022833"/>
    </source>
</evidence>
<proteinExistence type="inferred from homology"/>
<dbReference type="Proteomes" id="UP001209083">
    <property type="component" value="Chromosome"/>
</dbReference>
<keyword evidence="10 14" id="KW-0560">Oxidoreductase</keyword>
<dbReference type="InterPro" id="IPR004794">
    <property type="entry name" value="Eubact_RibD"/>
</dbReference>
<dbReference type="GO" id="GO:0008703">
    <property type="term" value="F:5-amino-6-(5-phosphoribosylamino)uracil reductase activity"/>
    <property type="evidence" value="ECO:0007669"/>
    <property type="project" value="UniProtKB-EC"/>
</dbReference>
<dbReference type="CDD" id="cd01284">
    <property type="entry name" value="Riboflavin_deaminase-reductase"/>
    <property type="match status" value="1"/>
</dbReference>
<dbReference type="PROSITE" id="PS00903">
    <property type="entry name" value="CYT_DCMP_DEAMINASES_1"/>
    <property type="match status" value="1"/>
</dbReference>
<organism evidence="16 17">
    <name type="scientific">Saxibacter everestensis</name>
    <dbReference type="NCBI Taxonomy" id="2909229"/>
    <lineage>
        <taxon>Bacteria</taxon>
        <taxon>Bacillati</taxon>
        <taxon>Actinomycetota</taxon>
        <taxon>Actinomycetes</taxon>
        <taxon>Micrococcales</taxon>
        <taxon>Brevibacteriaceae</taxon>
        <taxon>Saxibacter</taxon>
    </lineage>
</organism>
<keyword evidence="6 14" id="KW-0686">Riboflavin biosynthesis</keyword>
<evidence type="ECO:0000256" key="11">
    <source>
        <dbReference type="ARBA" id="ARBA00023268"/>
    </source>
</evidence>
<evidence type="ECO:0000256" key="1">
    <source>
        <dbReference type="ARBA" id="ARBA00002151"/>
    </source>
</evidence>
<keyword evidence="17" id="KW-1185">Reference proteome</keyword>
<evidence type="ECO:0000256" key="12">
    <source>
        <dbReference type="ARBA" id="ARBA00049861"/>
    </source>
</evidence>
<dbReference type="SUPFAM" id="SSF53927">
    <property type="entry name" value="Cytidine deaminase-like"/>
    <property type="match status" value="1"/>
</dbReference>
<dbReference type="Gene3D" id="3.40.430.10">
    <property type="entry name" value="Dihydrofolate Reductase, subunit A"/>
    <property type="match status" value="1"/>
</dbReference>
<protein>
    <recommendedName>
        <fullName evidence="14">Riboflavin biosynthesis protein RibD</fullName>
    </recommendedName>
    <domain>
        <recommendedName>
            <fullName evidence="14">Diaminohydroxyphosphoribosylaminopyrimidine deaminase</fullName>
            <shortName evidence="14">DRAP deaminase</shortName>
            <ecNumber evidence="14">3.5.4.26</ecNumber>
        </recommendedName>
        <alternativeName>
            <fullName evidence="14">Riboflavin-specific deaminase</fullName>
        </alternativeName>
    </domain>
    <domain>
        <recommendedName>
            <fullName evidence="14">5-amino-6-(5-phosphoribosylamino)uracil reductase</fullName>
            <ecNumber evidence="14">1.1.1.193</ecNumber>
        </recommendedName>
        <alternativeName>
            <fullName evidence="14">HTP reductase</fullName>
        </alternativeName>
    </domain>
</protein>
<dbReference type="PANTHER" id="PTHR38011:SF7">
    <property type="entry name" value="2,5-DIAMINO-6-RIBOSYLAMINO-4(3H)-PYRIMIDINONE 5'-PHOSPHATE REDUCTASE"/>
    <property type="match status" value="1"/>
</dbReference>
<dbReference type="Gene3D" id="3.40.140.10">
    <property type="entry name" value="Cytidine Deaminase, domain 2"/>
    <property type="match status" value="1"/>
</dbReference>
<keyword evidence="8 14" id="KW-0862">Zinc</keyword>
<evidence type="ECO:0000313" key="16">
    <source>
        <dbReference type="EMBL" id="WGW13430.1"/>
    </source>
</evidence>
<dbReference type="EC" id="1.1.1.193" evidence="14"/>
<dbReference type="InterPro" id="IPR016193">
    <property type="entry name" value="Cytidine_deaminase-like"/>
</dbReference>
<evidence type="ECO:0000256" key="14">
    <source>
        <dbReference type="PIRNR" id="PIRNR006769"/>
    </source>
</evidence>
<dbReference type="Pfam" id="PF00383">
    <property type="entry name" value="dCMP_cyt_deam_1"/>
    <property type="match status" value="1"/>
</dbReference>